<sequence length="144" mass="16644">MPIPKLHDFLLKNIELGVENLRFQTKQTFKEQLNSISKLCWQTLVLATRSGNWPVREPDTSRVDHRSFSEIGGRVPKKKREGDLNPQHPVDRRHNSPSGSRYSTLPLLPFLPLSRRTNCCHREERKDAFSVFELSPRGGLRLVC</sequence>
<keyword evidence="3" id="KW-1185">Reference proteome</keyword>
<dbReference type="EMBL" id="BMAV01004445">
    <property type="protein sequence ID" value="GFY44863.1"/>
    <property type="molecule type" value="Genomic_DNA"/>
</dbReference>
<dbReference type="OrthoDB" id="10602870at2759"/>
<dbReference type="Proteomes" id="UP000886998">
    <property type="component" value="Unassembled WGS sequence"/>
</dbReference>
<evidence type="ECO:0000256" key="1">
    <source>
        <dbReference type="SAM" id="MobiDB-lite"/>
    </source>
</evidence>
<accession>A0A8X6X0S9</accession>
<feature type="region of interest" description="Disordered" evidence="1">
    <location>
        <begin position="55"/>
        <end position="101"/>
    </location>
</feature>
<gene>
    <name evidence="2" type="ORF">TNIN_339851</name>
</gene>
<evidence type="ECO:0000313" key="2">
    <source>
        <dbReference type="EMBL" id="GFY44863.1"/>
    </source>
</evidence>
<reference evidence="2" key="1">
    <citation type="submission" date="2020-08" db="EMBL/GenBank/DDBJ databases">
        <title>Multicomponent nature underlies the extraordinary mechanical properties of spider dragline silk.</title>
        <authorList>
            <person name="Kono N."/>
            <person name="Nakamura H."/>
            <person name="Mori M."/>
            <person name="Yoshida Y."/>
            <person name="Ohtoshi R."/>
            <person name="Malay A.D."/>
            <person name="Moran D.A.P."/>
            <person name="Tomita M."/>
            <person name="Numata K."/>
            <person name="Arakawa K."/>
        </authorList>
    </citation>
    <scope>NUCLEOTIDE SEQUENCE</scope>
</reference>
<dbReference type="AlphaFoldDB" id="A0A8X6X0S9"/>
<protein>
    <submittedName>
        <fullName evidence="2">Uncharacterized protein</fullName>
    </submittedName>
</protein>
<organism evidence="2 3">
    <name type="scientific">Trichonephila inaurata madagascariensis</name>
    <dbReference type="NCBI Taxonomy" id="2747483"/>
    <lineage>
        <taxon>Eukaryota</taxon>
        <taxon>Metazoa</taxon>
        <taxon>Ecdysozoa</taxon>
        <taxon>Arthropoda</taxon>
        <taxon>Chelicerata</taxon>
        <taxon>Arachnida</taxon>
        <taxon>Araneae</taxon>
        <taxon>Araneomorphae</taxon>
        <taxon>Entelegynae</taxon>
        <taxon>Araneoidea</taxon>
        <taxon>Nephilidae</taxon>
        <taxon>Trichonephila</taxon>
        <taxon>Trichonephila inaurata</taxon>
    </lineage>
</organism>
<evidence type="ECO:0000313" key="3">
    <source>
        <dbReference type="Proteomes" id="UP000886998"/>
    </source>
</evidence>
<comment type="caution">
    <text evidence="2">The sequence shown here is derived from an EMBL/GenBank/DDBJ whole genome shotgun (WGS) entry which is preliminary data.</text>
</comment>
<feature type="compositionally biased region" description="Basic and acidic residues" evidence="1">
    <location>
        <begin position="56"/>
        <end position="68"/>
    </location>
</feature>
<name>A0A8X6X0S9_9ARAC</name>
<proteinExistence type="predicted"/>